<dbReference type="Pfam" id="PF01370">
    <property type="entry name" value="Epimerase"/>
    <property type="match status" value="1"/>
</dbReference>
<comment type="similarity">
    <text evidence="2">Belongs to the NAD(P)-dependent epimerase/dehydratase family. Dihydroflavonol-4-reductase subfamily.</text>
</comment>
<keyword evidence="1" id="KW-0560">Oxidoreductase</keyword>
<dbReference type="STRING" id="1160509.A0A3N4I9F2"/>
<dbReference type="Proteomes" id="UP000275078">
    <property type="component" value="Unassembled WGS sequence"/>
</dbReference>
<dbReference type="OrthoDB" id="2735536at2759"/>
<sequence length="339" mass="37369">MTRILLTGASGFIAAHILEILLKNGHKVRFTVRTEEKAQALLSAYPEYASNVDYVLVPDIAVPGAFDEAVKSDPPFEAIIHTASPFHFRVTDIQKQLLEPAIIGTTSVLKAAKAYAPTVKRVVITSSFAAIVDRAIGNDPSKTYSEADWNPITEEQAQENASEGYRASKTFAEKAAWKFVEEEKPNFDVATINPPLVYGPIKKETSTLKQINTSNERILDLIQGKYKDGIAQTAVFLWVDVRNVAQAHVEAAVRPDAGGKRFFLVAGKFSNQEVVDIIAKHYPEYKDVLPKERQENDGFPKDGVYSADNSRSRQVLGIEYISLEDSIKDTVASLKVLGA</sequence>
<dbReference type="GO" id="GO:0016616">
    <property type="term" value="F:oxidoreductase activity, acting on the CH-OH group of donors, NAD or NADP as acceptor"/>
    <property type="evidence" value="ECO:0007669"/>
    <property type="project" value="TreeGrafter"/>
</dbReference>
<dbReference type="InterPro" id="IPR001509">
    <property type="entry name" value="Epimerase_deHydtase"/>
</dbReference>
<gene>
    <name evidence="4" type="ORF">BJ508DRAFT_224508</name>
</gene>
<dbReference type="AlphaFoldDB" id="A0A3N4I9F2"/>
<proteinExistence type="inferred from homology"/>
<dbReference type="InterPro" id="IPR036291">
    <property type="entry name" value="NAD(P)-bd_dom_sf"/>
</dbReference>
<evidence type="ECO:0000313" key="4">
    <source>
        <dbReference type="EMBL" id="RPA82715.1"/>
    </source>
</evidence>
<name>A0A3N4I9F2_ASCIM</name>
<dbReference type="FunFam" id="3.40.50.720:FF:000191">
    <property type="entry name" value="Methylglyoxal reductase (NADPH-dependent)"/>
    <property type="match status" value="1"/>
</dbReference>
<keyword evidence="5" id="KW-1185">Reference proteome</keyword>
<dbReference type="SUPFAM" id="SSF51735">
    <property type="entry name" value="NAD(P)-binding Rossmann-fold domains"/>
    <property type="match status" value="1"/>
</dbReference>
<dbReference type="EMBL" id="ML119669">
    <property type="protein sequence ID" value="RPA82715.1"/>
    <property type="molecule type" value="Genomic_DNA"/>
</dbReference>
<accession>A0A3N4I9F2</accession>
<evidence type="ECO:0000259" key="3">
    <source>
        <dbReference type="Pfam" id="PF01370"/>
    </source>
</evidence>
<organism evidence="4 5">
    <name type="scientific">Ascobolus immersus RN42</name>
    <dbReference type="NCBI Taxonomy" id="1160509"/>
    <lineage>
        <taxon>Eukaryota</taxon>
        <taxon>Fungi</taxon>
        <taxon>Dikarya</taxon>
        <taxon>Ascomycota</taxon>
        <taxon>Pezizomycotina</taxon>
        <taxon>Pezizomycetes</taxon>
        <taxon>Pezizales</taxon>
        <taxon>Ascobolaceae</taxon>
        <taxon>Ascobolus</taxon>
    </lineage>
</organism>
<evidence type="ECO:0000256" key="2">
    <source>
        <dbReference type="ARBA" id="ARBA00023445"/>
    </source>
</evidence>
<feature type="domain" description="NAD-dependent epimerase/dehydratase" evidence="3">
    <location>
        <begin position="4"/>
        <end position="260"/>
    </location>
</feature>
<reference evidence="4 5" key="1">
    <citation type="journal article" date="2018" name="Nat. Ecol. Evol.">
        <title>Pezizomycetes genomes reveal the molecular basis of ectomycorrhizal truffle lifestyle.</title>
        <authorList>
            <person name="Murat C."/>
            <person name="Payen T."/>
            <person name="Noel B."/>
            <person name="Kuo A."/>
            <person name="Morin E."/>
            <person name="Chen J."/>
            <person name="Kohler A."/>
            <person name="Krizsan K."/>
            <person name="Balestrini R."/>
            <person name="Da Silva C."/>
            <person name="Montanini B."/>
            <person name="Hainaut M."/>
            <person name="Levati E."/>
            <person name="Barry K.W."/>
            <person name="Belfiori B."/>
            <person name="Cichocki N."/>
            <person name="Clum A."/>
            <person name="Dockter R.B."/>
            <person name="Fauchery L."/>
            <person name="Guy J."/>
            <person name="Iotti M."/>
            <person name="Le Tacon F."/>
            <person name="Lindquist E.A."/>
            <person name="Lipzen A."/>
            <person name="Malagnac F."/>
            <person name="Mello A."/>
            <person name="Molinier V."/>
            <person name="Miyauchi S."/>
            <person name="Poulain J."/>
            <person name="Riccioni C."/>
            <person name="Rubini A."/>
            <person name="Sitrit Y."/>
            <person name="Splivallo R."/>
            <person name="Traeger S."/>
            <person name="Wang M."/>
            <person name="Zifcakova L."/>
            <person name="Wipf D."/>
            <person name="Zambonelli A."/>
            <person name="Paolocci F."/>
            <person name="Nowrousian M."/>
            <person name="Ottonello S."/>
            <person name="Baldrian P."/>
            <person name="Spatafora J.W."/>
            <person name="Henrissat B."/>
            <person name="Nagy L.G."/>
            <person name="Aury J.M."/>
            <person name="Wincker P."/>
            <person name="Grigoriev I.V."/>
            <person name="Bonfante P."/>
            <person name="Martin F.M."/>
        </authorList>
    </citation>
    <scope>NUCLEOTIDE SEQUENCE [LARGE SCALE GENOMIC DNA]</scope>
    <source>
        <strain evidence="4 5">RN42</strain>
    </source>
</reference>
<dbReference type="PANTHER" id="PTHR10366">
    <property type="entry name" value="NAD DEPENDENT EPIMERASE/DEHYDRATASE"/>
    <property type="match status" value="1"/>
</dbReference>
<dbReference type="CDD" id="cd05227">
    <property type="entry name" value="AR_SDR_e"/>
    <property type="match status" value="1"/>
</dbReference>
<evidence type="ECO:0000313" key="5">
    <source>
        <dbReference type="Proteomes" id="UP000275078"/>
    </source>
</evidence>
<evidence type="ECO:0000256" key="1">
    <source>
        <dbReference type="ARBA" id="ARBA00023002"/>
    </source>
</evidence>
<dbReference type="Gene3D" id="3.40.50.720">
    <property type="entry name" value="NAD(P)-binding Rossmann-like Domain"/>
    <property type="match status" value="1"/>
</dbReference>
<dbReference type="PANTHER" id="PTHR10366:SF564">
    <property type="entry name" value="STEROL-4-ALPHA-CARBOXYLATE 3-DEHYDROGENASE, DECARBOXYLATING"/>
    <property type="match status" value="1"/>
</dbReference>
<protein>
    <submittedName>
        <fullName evidence="4">NAD(P)-binding protein</fullName>
    </submittedName>
</protein>
<dbReference type="InterPro" id="IPR050425">
    <property type="entry name" value="NAD(P)_dehydrat-like"/>
</dbReference>